<dbReference type="EC" id="3.5.3.-" evidence="4"/>
<reference evidence="4 5" key="1">
    <citation type="submission" date="2017-03" db="EMBL/GenBank/DDBJ databases">
        <title>Genome sequence of Clostridium hungatei DSM 14427.</title>
        <authorList>
            <person name="Poehlein A."/>
            <person name="Daniel R."/>
        </authorList>
    </citation>
    <scope>NUCLEOTIDE SEQUENCE [LARGE SCALE GENOMIC DNA]</scope>
    <source>
        <strain evidence="4 5">DSM 14427</strain>
    </source>
</reference>
<proteinExistence type="inferred from homology"/>
<dbReference type="NCBIfam" id="TIGR01879">
    <property type="entry name" value="hydantase"/>
    <property type="match status" value="1"/>
</dbReference>
<evidence type="ECO:0000313" key="4">
    <source>
        <dbReference type="EMBL" id="OPX43622.1"/>
    </source>
</evidence>
<comment type="caution">
    <text evidence="4">The sequence shown here is derived from an EMBL/GenBank/DDBJ whole genome shotgun (WGS) entry which is preliminary data.</text>
</comment>
<keyword evidence="5" id="KW-1185">Reference proteome</keyword>
<evidence type="ECO:0000256" key="3">
    <source>
        <dbReference type="PIRSR" id="PIRSR001235-1"/>
    </source>
</evidence>
<dbReference type="PIRSF" id="PIRSF001235">
    <property type="entry name" value="Amidase_carbamoylase"/>
    <property type="match status" value="1"/>
</dbReference>
<dbReference type="AlphaFoldDB" id="A0A1V4SI94"/>
<dbReference type="EMBL" id="MZGX01000016">
    <property type="protein sequence ID" value="OPX43622.1"/>
    <property type="molecule type" value="Genomic_DNA"/>
</dbReference>
<keyword evidence="3" id="KW-0479">Metal-binding</keyword>
<organism evidence="4 5">
    <name type="scientific">Ruminiclostridium hungatei</name>
    <name type="common">Clostridium hungatei</name>
    <dbReference type="NCBI Taxonomy" id="48256"/>
    <lineage>
        <taxon>Bacteria</taxon>
        <taxon>Bacillati</taxon>
        <taxon>Bacillota</taxon>
        <taxon>Clostridia</taxon>
        <taxon>Eubacteriales</taxon>
        <taxon>Oscillospiraceae</taxon>
        <taxon>Ruminiclostridium</taxon>
    </lineage>
</organism>
<sequence length="422" mass="46104">MTESFNSTECLGSVLRHLEFLKNMDNGWNHRLLYTDAWNMAMDELESWMLSGNMKTRRDALGNLYGRIEGRSDKTVLLLSHYDSVESGGSYDGALGVIAGLAVLDTLFLKYGTPEHNIELLAVCDEDGGRFKSSFLGSRAITGEISYEEIEGLTDAAGLSFNAARERAGLAPIDEEILKSCKRSDILCAFELHAEQGRKLYDSGIPAGIVKTITGQYKIKAEFTGEANHAGTTTMQDRQDALVAAAELVGFVQQLARQSGCDSVGTVGVLEVRPGATNIIPDKAMLIADLRCPQSEVLLNMGCSFEKKCNELALKNGLRMHIEYLCRQMPVPMDECLTGLSREIAEELNIPYLDMFSGAGHDIQIISSIAPGAMIFVQSERGISHSPEEYTDAASIKIGMDILGEAVYRTAYKTCSQVSHSI</sequence>
<evidence type="ECO:0000313" key="5">
    <source>
        <dbReference type="Proteomes" id="UP000191554"/>
    </source>
</evidence>
<dbReference type="Pfam" id="PF01546">
    <property type="entry name" value="Peptidase_M20"/>
    <property type="match status" value="1"/>
</dbReference>
<dbReference type="CDD" id="cd03884">
    <property type="entry name" value="M20_bAS"/>
    <property type="match status" value="1"/>
</dbReference>
<keyword evidence="3" id="KW-0862">Zinc</keyword>
<dbReference type="PANTHER" id="PTHR32494:SF5">
    <property type="entry name" value="ALLANTOATE AMIDOHYDROLASE"/>
    <property type="match status" value="1"/>
</dbReference>
<accession>A0A1V4SI94</accession>
<evidence type="ECO:0000256" key="2">
    <source>
        <dbReference type="ARBA" id="ARBA00022801"/>
    </source>
</evidence>
<dbReference type="GO" id="GO:0016813">
    <property type="term" value="F:hydrolase activity, acting on carbon-nitrogen (but not peptide) bonds, in linear amidines"/>
    <property type="evidence" value="ECO:0007669"/>
    <property type="project" value="InterPro"/>
</dbReference>
<dbReference type="STRING" id="48256.CLHUN_25610"/>
<dbReference type="GO" id="GO:0046872">
    <property type="term" value="F:metal ion binding"/>
    <property type="evidence" value="ECO:0007669"/>
    <property type="project" value="UniProtKB-KW"/>
</dbReference>
<feature type="binding site" evidence="3">
    <location>
        <position position="92"/>
    </location>
    <ligand>
        <name>Zn(2+)</name>
        <dbReference type="ChEBI" id="CHEBI:29105"/>
        <label>2</label>
    </ligand>
</feature>
<dbReference type="RefSeq" id="WP_080065006.1">
    <property type="nucleotide sequence ID" value="NZ_MZGX01000016.1"/>
</dbReference>
<dbReference type="SUPFAM" id="SSF55031">
    <property type="entry name" value="Bacterial exopeptidase dimerisation domain"/>
    <property type="match status" value="1"/>
</dbReference>
<name>A0A1V4SI94_RUMHU</name>
<dbReference type="OrthoDB" id="9808195at2"/>
<comment type="similarity">
    <text evidence="1">Belongs to the peptidase M20 family.</text>
</comment>
<dbReference type="PANTHER" id="PTHR32494">
    <property type="entry name" value="ALLANTOATE DEIMINASE-RELATED"/>
    <property type="match status" value="1"/>
</dbReference>
<feature type="binding site" evidence="3">
    <location>
        <position position="193"/>
    </location>
    <ligand>
        <name>Zn(2+)</name>
        <dbReference type="ChEBI" id="CHEBI:29105"/>
        <label>1</label>
    </ligand>
</feature>
<evidence type="ECO:0000256" key="1">
    <source>
        <dbReference type="ARBA" id="ARBA00006153"/>
    </source>
</evidence>
<dbReference type="Proteomes" id="UP000191554">
    <property type="component" value="Unassembled WGS sequence"/>
</dbReference>
<dbReference type="Gene3D" id="3.40.630.10">
    <property type="entry name" value="Zn peptidases"/>
    <property type="match status" value="1"/>
</dbReference>
<dbReference type="SUPFAM" id="SSF53187">
    <property type="entry name" value="Zn-dependent exopeptidases"/>
    <property type="match status" value="1"/>
</dbReference>
<dbReference type="InterPro" id="IPR010158">
    <property type="entry name" value="Amidase_Cbmase"/>
</dbReference>
<dbReference type="InterPro" id="IPR002933">
    <property type="entry name" value="Peptidase_M20"/>
</dbReference>
<dbReference type="InterPro" id="IPR036264">
    <property type="entry name" value="Bact_exopeptidase_dim_dom"/>
</dbReference>
<gene>
    <name evidence="4" type="primary">pucF</name>
    <name evidence="4" type="ORF">CLHUN_25610</name>
</gene>
<protein>
    <submittedName>
        <fullName evidence="4">Allantoate amidohydrolase</fullName>
        <ecNumber evidence="4">3.5.3.-</ecNumber>
    </submittedName>
</protein>
<feature type="binding site" evidence="3">
    <location>
        <position position="81"/>
    </location>
    <ligand>
        <name>Zn(2+)</name>
        <dbReference type="ChEBI" id="CHEBI:29105"/>
        <label>1</label>
    </ligand>
</feature>
<feature type="binding site" evidence="3">
    <location>
        <position position="92"/>
    </location>
    <ligand>
        <name>Zn(2+)</name>
        <dbReference type="ChEBI" id="CHEBI:29105"/>
        <label>1</label>
    </ligand>
</feature>
<feature type="binding site" evidence="3">
    <location>
        <position position="385"/>
    </location>
    <ligand>
        <name>Zn(2+)</name>
        <dbReference type="ChEBI" id="CHEBI:29105"/>
        <label>2</label>
    </ligand>
</feature>
<comment type="cofactor">
    <cofactor evidence="3">
        <name>Zn(2+)</name>
        <dbReference type="ChEBI" id="CHEBI:29105"/>
    </cofactor>
    <text evidence="3">Binds 2 Zn(2+) ions per subunit.</text>
</comment>
<dbReference type="Gene3D" id="3.30.70.360">
    <property type="match status" value="1"/>
</dbReference>
<keyword evidence="2 4" id="KW-0378">Hydrolase</keyword>